<feature type="compositionally biased region" description="Basic and acidic residues" evidence="10">
    <location>
        <begin position="399"/>
        <end position="414"/>
    </location>
</feature>
<evidence type="ECO:0000256" key="9">
    <source>
        <dbReference type="RuleBase" id="RU361234"/>
    </source>
</evidence>
<dbReference type="PRINTS" id="PR01040">
    <property type="entry name" value="TRNASYNTHTYR"/>
</dbReference>
<dbReference type="Pfam" id="PF00579">
    <property type="entry name" value="tRNA-synt_1b"/>
    <property type="match status" value="1"/>
</dbReference>
<dbReference type="FunFam" id="3.30.200.20:FF:000682">
    <property type="entry name" value="Phosphoribosylaminoimidazole-succinocarboxamide synthase"/>
    <property type="match status" value="1"/>
</dbReference>
<dbReference type="FunFam" id="1.10.240.10:FF:000004">
    <property type="entry name" value="Tyrosine--tRNA ligase"/>
    <property type="match status" value="1"/>
</dbReference>
<evidence type="ECO:0000256" key="2">
    <source>
        <dbReference type="ARBA" id="ARBA00010190"/>
    </source>
</evidence>
<dbReference type="AlphaFoldDB" id="A0AAD9D1R4"/>
<evidence type="ECO:0000256" key="8">
    <source>
        <dbReference type="ARBA" id="ARBA00023146"/>
    </source>
</evidence>
<evidence type="ECO:0000259" key="11">
    <source>
        <dbReference type="Pfam" id="PF01259"/>
    </source>
</evidence>
<dbReference type="SUPFAM" id="SSF56104">
    <property type="entry name" value="SAICAR synthase-like"/>
    <property type="match status" value="1"/>
</dbReference>
<gene>
    <name evidence="12" type="ORF">DB88DRAFT_490186</name>
</gene>
<dbReference type="GO" id="GO:0005737">
    <property type="term" value="C:cytoplasm"/>
    <property type="evidence" value="ECO:0007669"/>
    <property type="project" value="TreeGrafter"/>
</dbReference>
<name>A0AAD9D1R4_PAPLA</name>
<accession>A0AAD9D1R4</accession>
<dbReference type="InterPro" id="IPR002307">
    <property type="entry name" value="Tyr-tRNA-ligase"/>
</dbReference>
<evidence type="ECO:0000256" key="4">
    <source>
        <dbReference type="ARBA" id="ARBA00022741"/>
    </source>
</evidence>
<comment type="pathway">
    <text evidence="1">Purine metabolism; IMP biosynthesis via de novo pathway; 5-amino-1-(5-phospho-D-ribosyl)imidazole-4-carboxamide from 5-amino-1-(5-phospho-D-ribosyl)imidazole-4-carboxylate: step 1/2.</text>
</comment>
<dbReference type="EMBL" id="JAODAN010000005">
    <property type="protein sequence ID" value="KAK1924378.1"/>
    <property type="molecule type" value="Genomic_DNA"/>
</dbReference>
<dbReference type="Pfam" id="PF01259">
    <property type="entry name" value="SAICAR_synt"/>
    <property type="match status" value="1"/>
</dbReference>
<dbReference type="PANTHER" id="PTHR43700">
    <property type="entry name" value="PHOSPHORIBOSYLAMINOIMIDAZOLE-SUCCINOCARBOXAMIDE SYNTHASE"/>
    <property type="match status" value="1"/>
</dbReference>
<dbReference type="HAMAP" id="MF_00137">
    <property type="entry name" value="SAICAR_synth"/>
    <property type="match status" value="1"/>
</dbReference>
<sequence length="797" mass="87212">MALDNLEFEVEQAYSGPAITLSAEQEAQYERITRNLQEVTSGEILRKVIADGKVPKCYWGTATTGRPHIAYCVPLLKIADFLTAGVSIHAFLDASKSTLETVKWRTKYYSYLLKAVFVSLDIPVDKLEFVVGSSFELTPEYTLDMYKFHSLVSVKAAEHAGADVVKQSASPLMTSMLYPGLQALDEQYLDVDFQFGGVDQRKIFMYAAHFLPKMGYAKRAHLMSPMVPGLSGGKMSSSDPKSKIDFLDKPAEVKAKLKAALCTPGEVEGNGVLAFTKTVLFPVQALRMEQAKARGESSFRGANSFASADAPDGTMFTVSRPEKFGGDVHFASYAELEEAYAKEEIHPGDLKGAVTNALNIILAPVQKMFDADPDWQEAERLGYPSAATATAIASAKQGAGDKAEGKRSKKDKSGRNAPPTEEERAALRLAKEQEKLAKAQAKAAANNLSPEELKARQQAAVSVTPNGVAASGSGQKTILQTDLPKLKLLAKGKVRDIYALPDEKDSDKLLFVATDRISAFDVIMNNGIPEKGITLSTLSLFWFHKLGHVIPNHVLTPSIASQSPAVLADPKSAWNEFPRSLDEYRDQLEGRSMIVKKCEVVKLEAIVRGYITGSAWSEYKKSQTVHGIEMPAGLVESQKLPKPIFTPSTKADLGEHDENIHPDRAKEIVGADIAEQVERVAIQLYTEAAAYALERGLILADTKFEFGLLPGPNGGKQLILIDEALTPDSSRYWSAAGYIEGKPQPSFDKQYLRDWLISTGVRGKEDVTLPEDVVAETKRKYEEAKDRVMETGSFKKA</sequence>
<dbReference type="GO" id="GO:0004831">
    <property type="term" value="F:tyrosine-tRNA ligase activity"/>
    <property type="evidence" value="ECO:0007669"/>
    <property type="project" value="UniProtKB-EC"/>
</dbReference>
<keyword evidence="5" id="KW-0658">Purine biosynthesis</keyword>
<dbReference type="FunFam" id="3.30.470.20:FF:000015">
    <property type="entry name" value="Phosphoribosylaminoimidazole-succinocarboxamide synthase"/>
    <property type="match status" value="1"/>
</dbReference>
<dbReference type="NCBIfam" id="TIGR00081">
    <property type="entry name" value="purC"/>
    <property type="match status" value="1"/>
</dbReference>
<reference evidence="12" key="1">
    <citation type="submission" date="2023-02" db="EMBL/GenBank/DDBJ databases">
        <title>Identification and recombinant expression of a fungal hydrolase from Papiliotrema laurentii that hydrolyzes apple cutin and clears colloidal polyester polyurethane.</title>
        <authorList>
            <consortium name="DOE Joint Genome Institute"/>
            <person name="Roman V.A."/>
            <person name="Bojanowski C."/>
            <person name="Crable B.R."/>
            <person name="Wagner D.N."/>
            <person name="Hung C.S."/>
            <person name="Nadeau L.J."/>
            <person name="Schratz L."/>
            <person name="Haridas S."/>
            <person name="Pangilinan J."/>
            <person name="Lipzen A."/>
            <person name="Na H."/>
            <person name="Yan M."/>
            <person name="Ng V."/>
            <person name="Grigoriev I.V."/>
            <person name="Spatafora J.W."/>
            <person name="Barlow D."/>
            <person name="Biffinger J."/>
            <person name="Kelley-Loughnane N."/>
            <person name="Varaljay V.A."/>
            <person name="Crookes-Goodson W.J."/>
        </authorList>
    </citation>
    <scope>NUCLEOTIDE SEQUENCE</scope>
    <source>
        <strain evidence="12">5307AH</strain>
    </source>
</reference>
<evidence type="ECO:0000256" key="6">
    <source>
        <dbReference type="ARBA" id="ARBA00022840"/>
    </source>
</evidence>
<dbReference type="InterPro" id="IPR028923">
    <property type="entry name" value="SAICAR_synt/ADE2_N"/>
</dbReference>
<dbReference type="Gene3D" id="3.30.200.20">
    <property type="entry name" value="Phosphorylase Kinase, domain 1"/>
    <property type="match status" value="1"/>
</dbReference>
<dbReference type="EC" id="6.1.1.1" evidence="9"/>
<dbReference type="InterPro" id="IPR018236">
    <property type="entry name" value="SAICAR_synthetase_CS"/>
</dbReference>
<evidence type="ECO:0000313" key="13">
    <source>
        <dbReference type="Proteomes" id="UP001182556"/>
    </source>
</evidence>
<evidence type="ECO:0000256" key="5">
    <source>
        <dbReference type="ARBA" id="ARBA00022755"/>
    </source>
</evidence>
<evidence type="ECO:0000256" key="1">
    <source>
        <dbReference type="ARBA" id="ARBA00004672"/>
    </source>
</evidence>
<evidence type="ECO:0000256" key="10">
    <source>
        <dbReference type="SAM" id="MobiDB-lite"/>
    </source>
</evidence>
<feature type="region of interest" description="Disordered" evidence="10">
    <location>
        <begin position="392"/>
        <end position="423"/>
    </location>
</feature>
<evidence type="ECO:0000256" key="7">
    <source>
        <dbReference type="ARBA" id="ARBA00022917"/>
    </source>
</evidence>
<organism evidence="12 13">
    <name type="scientific">Papiliotrema laurentii</name>
    <name type="common">Cryptococcus laurentii</name>
    <dbReference type="NCBI Taxonomy" id="5418"/>
    <lineage>
        <taxon>Eukaryota</taxon>
        <taxon>Fungi</taxon>
        <taxon>Dikarya</taxon>
        <taxon>Basidiomycota</taxon>
        <taxon>Agaricomycotina</taxon>
        <taxon>Tremellomycetes</taxon>
        <taxon>Tremellales</taxon>
        <taxon>Rhynchogastremaceae</taxon>
        <taxon>Papiliotrema</taxon>
    </lineage>
</organism>
<dbReference type="Gene3D" id="3.40.50.620">
    <property type="entry name" value="HUPs"/>
    <property type="match status" value="1"/>
</dbReference>
<dbReference type="PROSITE" id="PS01057">
    <property type="entry name" value="SAICAR_SYNTHETASE_1"/>
    <property type="match status" value="1"/>
</dbReference>
<protein>
    <recommendedName>
        <fullName evidence="9">Tyrosine--tRNA ligase</fullName>
        <ecNumber evidence="9">6.1.1.1</ecNumber>
    </recommendedName>
    <alternativeName>
        <fullName evidence="9">Tyrosyl-tRNA synthetase</fullName>
    </alternativeName>
</protein>
<dbReference type="NCBIfam" id="NF010568">
    <property type="entry name" value="PRK13961.1"/>
    <property type="match status" value="1"/>
</dbReference>
<dbReference type="NCBIfam" id="TIGR00234">
    <property type="entry name" value="tyrS"/>
    <property type="match status" value="1"/>
</dbReference>
<dbReference type="GO" id="GO:0004639">
    <property type="term" value="F:phosphoribosylaminoimidazolesuccinocarboxamide synthase activity"/>
    <property type="evidence" value="ECO:0007669"/>
    <property type="project" value="InterPro"/>
</dbReference>
<dbReference type="InterPro" id="IPR014729">
    <property type="entry name" value="Rossmann-like_a/b/a_fold"/>
</dbReference>
<comment type="caution">
    <text evidence="12">The sequence shown here is derived from an EMBL/GenBank/DDBJ whole genome shotgun (WGS) entry which is preliminary data.</text>
</comment>
<keyword evidence="7 9" id="KW-0648">Protein biosynthesis</keyword>
<dbReference type="Proteomes" id="UP001182556">
    <property type="component" value="Unassembled WGS sequence"/>
</dbReference>
<keyword evidence="8 9" id="KW-0030">Aminoacyl-tRNA synthetase</keyword>
<dbReference type="GO" id="GO:0006189">
    <property type="term" value="P:'de novo' IMP biosynthetic process"/>
    <property type="evidence" value="ECO:0007669"/>
    <property type="project" value="TreeGrafter"/>
</dbReference>
<dbReference type="SUPFAM" id="SSF52374">
    <property type="entry name" value="Nucleotidylyl transferase"/>
    <property type="match status" value="1"/>
</dbReference>
<evidence type="ECO:0000256" key="3">
    <source>
        <dbReference type="ARBA" id="ARBA00022598"/>
    </source>
</evidence>
<dbReference type="CDD" id="cd01414">
    <property type="entry name" value="SAICAR_synt_Sc"/>
    <property type="match status" value="1"/>
</dbReference>
<evidence type="ECO:0000313" key="12">
    <source>
        <dbReference type="EMBL" id="KAK1924378.1"/>
    </source>
</evidence>
<comment type="similarity">
    <text evidence="2">Belongs to the SAICAR synthetase family.</text>
</comment>
<proteinExistence type="inferred from homology"/>
<dbReference type="GO" id="GO:0006437">
    <property type="term" value="P:tyrosyl-tRNA aminoacylation"/>
    <property type="evidence" value="ECO:0007669"/>
    <property type="project" value="InterPro"/>
</dbReference>
<keyword evidence="13" id="KW-1185">Reference proteome</keyword>
<comment type="catalytic activity">
    <reaction evidence="9">
        <text>tRNA(Tyr) + L-tyrosine + ATP = L-tyrosyl-tRNA(Tyr) + AMP + diphosphate + H(+)</text>
        <dbReference type="Rhea" id="RHEA:10220"/>
        <dbReference type="Rhea" id="RHEA-COMP:9706"/>
        <dbReference type="Rhea" id="RHEA-COMP:9707"/>
        <dbReference type="ChEBI" id="CHEBI:15378"/>
        <dbReference type="ChEBI" id="CHEBI:30616"/>
        <dbReference type="ChEBI" id="CHEBI:33019"/>
        <dbReference type="ChEBI" id="CHEBI:58315"/>
        <dbReference type="ChEBI" id="CHEBI:78442"/>
        <dbReference type="ChEBI" id="CHEBI:78536"/>
        <dbReference type="ChEBI" id="CHEBI:456215"/>
        <dbReference type="EC" id="6.1.1.1"/>
    </reaction>
</comment>
<dbReference type="PANTHER" id="PTHR43700:SF1">
    <property type="entry name" value="PHOSPHORIBOSYLAMINOIMIDAZOLE-SUCCINOCARBOXAMIDE SYNTHASE"/>
    <property type="match status" value="1"/>
</dbReference>
<dbReference type="InterPro" id="IPR002305">
    <property type="entry name" value="aa-tRNA-synth_Ic"/>
</dbReference>
<comment type="similarity">
    <text evidence="9">Belongs to the class-I aminoacyl-tRNA synthetase family.</text>
</comment>
<keyword evidence="4 9" id="KW-0547">Nucleotide-binding</keyword>
<dbReference type="GO" id="GO:0005524">
    <property type="term" value="F:ATP binding"/>
    <property type="evidence" value="ECO:0007669"/>
    <property type="project" value="UniProtKB-KW"/>
</dbReference>
<keyword evidence="3 9" id="KW-0436">Ligase</keyword>
<keyword evidence="6 9" id="KW-0067">ATP-binding</keyword>
<feature type="domain" description="SAICAR synthetase/ADE2 N-terminal" evidence="11">
    <location>
        <begin position="489"/>
        <end position="765"/>
    </location>
</feature>
<dbReference type="Gene3D" id="3.30.470.20">
    <property type="entry name" value="ATP-grasp fold, B domain"/>
    <property type="match status" value="1"/>
</dbReference>
<dbReference type="Gene3D" id="1.10.240.10">
    <property type="entry name" value="Tyrosyl-Transfer RNA Synthetase"/>
    <property type="match status" value="1"/>
</dbReference>
<dbReference type="InterPro" id="IPR001636">
    <property type="entry name" value="SAICAR_synth"/>
</dbReference>
<dbReference type="PROSITE" id="PS01058">
    <property type="entry name" value="SAICAR_SYNTHETASE_2"/>
    <property type="match status" value="1"/>
</dbReference>